<evidence type="ECO:0000313" key="2">
    <source>
        <dbReference type="Proteomes" id="UP000076408"/>
    </source>
</evidence>
<keyword evidence="2" id="KW-1185">Reference proteome</keyword>
<dbReference type="AlphaFoldDB" id="A0A182YRB0"/>
<proteinExistence type="predicted"/>
<sequence>MPNEEEQKPSTSGMMKVNLAMSMFGHMEPFVIGENFDEYVSCLQQYFIVIDVEETKKVPIRCQQYEYNADGCTRNDGSGD</sequence>
<dbReference type="EnsemblMetazoa" id="ASTEI10996-RA">
    <property type="protein sequence ID" value="ASTEI10996-PA"/>
    <property type="gene ID" value="ASTEI10996"/>
</dbReference>
<accession>A0A182YRB0</accession>
<reference evidence="2" key="1">
    <citation type="journal article" date="2014" name="Genome Biol.">
        <title>Genome analysis of a major urban malaria vector mosquito, Anopheles stephensi.</title>
        <authorList>
            <person name="Jiang X."/>
            <person name="Peery A."/>
            <person name="Hall A.B."/>
            <person name="Sharma A."/>
            <person name="Chen X.G."/>
            <person name="Waterhouse R.M."/>
            <person name="Komissarov A."/>
            <person name="Riehle M.M."/>
            <person name="Shouche Y."/>
            <person name="Sharakhova M.V."/>
            <person name="Lawson D."/>
            <person name="Pakpour N."/>
            <person name="Arensburger P."/>
            <person name="Davidson V.L."/>
            <person name="Eiglmeier K."/>
            <person name="Emrich S."/>
            <person name="George P."/>
            <person name="Kennedy R.C."/>
            <person name="Mane S.P."/>
            <person name="Maslen G."/>
            <person name="Oringanje C."/>
            <person name="Qi Y."/>
            <person name="Settlage R."/>
            <person name="Tojo M."/>
            <person name="Tubio J.M."/>
            <person name="Unger M.F."/>
            <person name="Wang B."/>
            <person name="Vernick K.D."/>
            <person name="Ribeiro J.M."/>
            <person name="James A.A."/>
            <person name="Michel K."/>
            <person name="Riehle M.A."/>
            <person name="Luckhart S."/>
            <person name="Sharakhov I.V."/>
            <person name="Tu Z."/>
        </authorList>
    </citation>
    <scope>NUCLEOTIDE SEQUENCE [LARGE SCALE GENOMIC DNA]</scope>
    <source>
        <strain evidence="2">Indian</strain>
    </source>
</reference>
<dbReference type="Proteomes" id="UP000076408">
    <property type="component" value="Unassembled WGS sequence"/>
</dbReference>
<reference evidence="1" key="2">
    <citation type="submission" date="2020-05" db="UniProtKB">
        <authorList>
            <consortium name="EnsemblMetazoa"/>
        </authorList>
    </citation>
    <scope>IDENTIFICATION</scope>
    <source>
        <strain evidence="1">Indian</strain>
    </source>
</reference>
<organism evidence="1 2">
    <name type="scientific">Anopheles stephensi</name>
    <name type="common">Indo-Pakistan malaria mosquito</name>
    <dbReference type="NCBI Taxonomy" id="30069"/>
    <lineage>
        <taxon>Eukaryota</taxon>
        <taxon>Metazoa</taxon>
        <taxon>Ecdysozoa</taxon>
        <taxon>Arthropoda</taxon>
        <taxon>Hexapoda</taxon>
        <taxon>Insecta</taxon>
        <taxon>Pterygota</taxon>
        <taxon>Neoptera</taxon>
        <taxon>Endopterygota</taxon>
        <taxon>Diptera</taxon>
        <taxon>Nematocera</taxon>
        <taxon>Culicoidea</taxon>
        <taxon>Culicidae</taxon>
        <taxon>Anophelinae</taxon>
        <taxon>Anopheles</taxon>
    </lineage>
</organism>
<dbReference type="VEuPathDB" id="VectorBase:ASTEI10996"/>
<evidence type="ECO:0000313" key="1">
    <source>
        <dbReference type="EnsemblMetazoa" id="ASTEI10996-PA"/>
    </source>
</evidence>
<name>A0A182YRB0_ANOST</name>
<protein>
    <submittedName>
        <fullName evidence="1">Uncharacterized protein</fullName>
    </submittedName>
</protein>